<dbReference type="AlphaFoldDB" id="J0H873"/>
<protein>
    <submittedName>
        <fullName evidence="1">Uncharacterized protein</fullName>
    </submittedName>
</protein>
<gene>
    <name evidence="1" type="ORF">Rleg9DRAFT_5411</name>
</gene>
<accession>J0H873</accession>
<evidence type="ECO:0000313" key="2">
    <source>
        <dbReference type="Proteomes" id="UP000005092"/>
    </source>
</evidence>
<dbReference type="HOGENOM" id="CLU_2495707_0_0_5"/>
<organism evidence="1 2">
    <name type="scientific">Rhizobium leguminosarum bv. trifolii WSM597</name>
    <dbReference type="NCBI Taxonomy" id="754764"/>
    <lineage>
        <taxon>Bacteria</taxon>
        <taxon>Pseudomonadati</taxon>
        <taxon>Pseudomonadota</taxon>
        <taxon>Alphaproteobacteria</taxon>
        <taxon>Hyphomicrobiales</taxon>
        <taxon>Rhizobiaceae</taxon>
        <taxon>Rhizobium/Agrobacterium group</taxon>
        <taxon>Rhizobium</taxon>
    </lineage>
</organism>
<dbReference type="EMBL" id="JH719381">
    <property type="protein sequence ID" value="EJB06473.1"/>
    <property type="molecule type" value="Genomic_DNA"/>
</dbReference>
<sequence length="86" mass="10116">MACFNRFTQKMREQDVIILQAKSKNFGNIIVVKYRVKRTRPPRNRSEYDFPLREAAKQNISRCLGHTTLRIELKSTDNNCADVKRS</sequence>
<evidence type="ECO:0000313" key="1">
    <source>
        <dbReference type="EMBL" id="EJB06473.1"/>
    </source>
</evidence>
<proteinExistence type="predicted"/>
<dbReference type="Proteomes" id="UP000005092">
    <property type="component" value="Unassembled WGS sequence"/>
</dbReference>
<name>J0H873_RHILT</name>
<reference evidence="1 2" key="1">
    <citation type="submission" date="2012-02" db="EMBL/GenBank/DDBJ databases">
        <title>Improved High-Quality Draft Sequence of Rhizobium leguminosarum bv. trifolii WSM597.</title>
        <authorList>
            <consortium name="US DOE Joint Genome Institute"/>
            <person name="Lucas S."/>
            <person name="Han J."/>
            <person name="Lapidus A."/>
            <person name="Cheng J.-F."/>
            <person name="Goodwin L."/>
            <person name="Pitluck S."/>
            <person name="Peters L."/>
            <person name="Ovchinnikova G."/>
            <person name="Held B."/>
            <person name="Detter J.C."/>
            <person name="Han C."/>
            <person name="Tapia R."/>
            <person name="Land M."/>
            <person name="Hauser L."/>
            <person name="Kyrpides N."/>
            <person name="Ivanova N."/>
            <person name="Pagani I."/>
            <person name="Brau L."/>
            <person name="Yates R."/>
            <person name="O'Hara G."/>
            <person name="Rui T."/>
            <person name="Howieson J."/>
            <person name="Reeve W."/>
            <person name="Woyke T."/>
        </authorList>
    </citation>
    <scope>NUCLEOTIDE SEQUENCE [LARGE SCALE GENOMIC DNA]</scope>
    <source>
        <strain evidence="1 2">WSM597</strain>
    </source>
</reference>